<name>A0ABT7HSA9_9BACT</name>
<reference evidence="1" key="1">
    <citation type="submission" date="2022-08" db="EMBL/GenBank/DDBJ databases">
        <authorList>
            <person name="Wang H."/>
        </authorList>
    </citation>
    <scope>NUCLEOTIDE SEQUENCE</scope>
    <source>
        <strain evidence="1">PS10</strain>
    </source>
</reference>
<dbReference type="InterPro" id="IPR011101">
    <property type="entry name" value="DUF5131"/>
</dbReference>
<dbReference type="Pfam" id="PF07505">
    <property type="entry name" value="DUF5131"/>
    <property type="match status" value="1"/>
</dbReference>
<dbReference type="Proteomes" id="UP001173801">
    <property type="component" value="Unassembled WGS sequence"/>
</dbReference>
<protein>
    <submittedName>
        <fullName evidence="1">Phage Gp37/Gp68 family protein</fullName>
    </submittedName>
</protein>
<organism evidence="1 2">
    <name type="scientific">Campylobacter gastrosuis</name>
    <dbReference type="NCBI Taxonomy" id="2974576"/>
    <lineage>
        <taxon>Bacteria</taxon>
        <taxon>Pseudomonadati</taxon>
        <taxon>Campylobacterota</taxon>
        <taxon>Epsilonproteobacteria</taxon>
        <taxon>Campylobacterales</taxon>
        <taxon>Campylobacteraceae</taxon>
        <taxon>Campylobacter</taxon>
    </lineage>
</organism>
<comment type="caution">
    <text evidence="1">The sequence shown here is derived from an EMBL/GenBank/DDBJ whole genome shotgun (WGS) entry which is preliminary data.</text>
</comment>
<evidence type="ECO:0000313" key="1">
    <source>
        <dbReference type="EMBL" id="MDL0089745.1"/>
    </source>
</evidence>
<reference evidence="1" key="2">
    <citation type="journal article" date="2023" name="Microorganisms">
        <title>Isolation and Genomic Characteristics of Cat-Borne Campylobacter felis sp. nov. and Sheep-Borne Campylobacter ovis sp. nov.</title>
        <authorList>
            <person name="Wang H."/>
            <person name="Li Y."/>
            <person name="Gu Y."/>
            <person name="Zhou G."/>
            <person name="Chen X."/>
            <person name="Zhang X."/>
            <person name="Shao Z."/>
            <person name="Zhang J."/>
            <person name="Zhang M."/>
        </authorList>
    </citation>
    <scope>NUCLEOTIDE SEQUENCE</scope>
    <source>
        <strain evidence="1">PS10</strain>
    </source>
</reference>
<proteinExistence type="predicted"/>
<keyword evidence="2" id="KW-1185">Reference proteome</keyword>
<accession>A0ABT7HSA9</accession>
<sequence length="238" mass="27390">MQNFAHSSWNPSIGCSKVSSGCLNCYAQNIATRLQRRGNALYKDGFLFKILPERLKIPLKTKKPTLFFVNSMSDVFHENMPFEFLDEILKVIFKTPNHQYQMLTKRPKIMSEYFKNRQIPKNLWLGVTIESWHFANRIETLKNLDAFIRWISFEPLLSSVKGIDLSGIGWACVGGESGARARGVSPVWVREILSQCRKSGTSFYFRGWGDSGVVCDEFDDLKEYPKIFTPKTSLFDFC</sequence>
<gene>
    <name evidence="1" type="ORF">NYG85_10275</name>
</gene>
<dbReference type="RefSeq" id="WP_284938483.1">
    <property type="nucleotide sequence ID" value="NZ_JANURM010000020.1"/>
</dbReference>
<evidence type="ECO:0000313" key="2">
    <source>
        <dbReference type="Proteomes" id="UP001173801"/>
    </source>
</evidence>
<dbReference type="EMBL" id="JANURM010000020">
    <property type="protein sequence ID" value="MDL0089745.1"/>
    <property type="molecule type" value="Genomic_DNA"/>
</dbReference>